<dbReference type="WBParaSite" id="PgR033_g032_t04">
    <property type="protein sequence ID" value="PgR033_g032_t04"/>
    <property type="gene ID" value="PgR033_g032"/>
</dbReference>
<comment type="similarity">
    <text evidence="1">Belongs to the phospholipase D family.</text>
</comment>
<dbReference type="AlphaFoldDB" id="A0A915BBJ8"/>
<dbReference type="CDD" id="cd09107">
    <property type="entry name" value="PLDc_vPLD3_4_5_like_2"/>
    <property type="match status" value="1"/>
</dbReference>
<feature type="transmembrane region" description="Helical" evidence="2">
    <location>
        <begin position="75"/>
        <end position="95"/>
    </location>
</feature>
<dbReference type="Gene3D" id="3.30.870.10">
    <property type="entry name" value="Endonuclease Chain A"/>
    <property type="match status" value="2"/>
</dbReference>
<dbReference type="PANTHER" id="PTHR10185">
    <property type="entry name" value="PHOSPHOLIPASE D - RELATED"/>
    <property type="match status" value="1"/>
</dbReference>
<dbReference type="CDD" id="cd09106">
    <property type="entry name" value="PLDc_vPLD3_4_5_like_1"/>
    <property type="match status" value="1"/>
</dbReference>
<dbReference type="InterPro" id="IPR001736">
    <property type="entry name" value="PLipase_D/transphosphatidylase"/>
</dbReference>
<evidence type="ECO:0000256" key="2">
    <source>
        <dbReference type="SAM" id="Phobius"/>
    </source>
</evidence>
<keyword evidence="4" id="KW-1185">Reference proteome</keyword>
<evidence type="ECO:0000313" key="5">
    <source>
        <dbReference type="WBParaSite" id="PgR033_g032_t04"/>
    </source>
</evidence>
<dbReference type="Pfam" id="PF13918">
    <property type="entry name" value="PLDc_3"/>
    <property type="match status" value="1"/>
</dbReference>
<dbReference type="SUPFAM" id="SSF56024">
    <property type="entry name" value="Phospholipase D/nuclease"/>
    <property type="match status" value="2"/>
</dbReference>
<feature type="domain" description="PLD phosphodiesterase" evidence="3">
    <location>
        <begin position="453"/>
        <end position="479"/>
    </location>
</feature>
<dbReference type="PANTHER" id="PTHR10185:SF17">
    <property type="entry name" value="GM01519P-RELATED"/>
    <property type="match status" value="1"/>
</dbReference>
<organism evidence="4 5">
    <name type="scientific">Parascaris univalens</name>
    <name type="common">Nematode worm</name>
    <dbReference type="NCBI Taxonomy" id="6257"/>
    <lineage>
        <taxon>Eukaryota</taxon>
        <taxon>Metazoa</taxon>
        <taxon>Ecdysozoa</taxon>
        <taxon>Nematoda</taxon>
        <taxon>Chromadorea</taxon>
        <taxon>Rhabditida</taxon>
        <taxon>Spirurina</taxon>
        <taxon>Ascaridomorpha</taxon>
        <taxon>Ascaridoidea</taxon>
        <taxon>Ascarididae</taxon>
        <taxon>Parascaris</taxon>
    </lineage>
</organism>
<dbReference type="Proteomes" id="UP000887569">
    <property type="component" value="Unplaced"/>
</dbReference>
<proteinExistence type="inferred from homology"/>
<feature type="domain" description="PLD phosphodiesterase" evidence="3">
    <location>
        <begin position="230"/>
        <end position="257"/>
    </location>
</feature>
<keyword evidence="2" id="KW-0812">Transmembrane</keyword>
<reference evidence="5" key="1">
    <citation type="submission" date="2022-11" db="UniProtKB">
        <authorList>
            <consortium name="WormBaseParasite"/>
        </authorList>
    </citation>
    <scope>IDENTIFICATION</scope>
</reference>
<dbReference type="InterPro" id="IPR032803">
    <property type="entry name" value="PLDc_3"/>
</dbReference>
<dbReference type="Pfam" id="PF00614">
    <property type="entry name" value="PLDc"/>
    <property type="match status" value="1"/>
</dbReference>
<dbReference type="PROSITE" id="PS50035">
    <property type="entry name" value="PLD"/>
    <property type="match status" value="2"/>
</dbReference>
<sequence>SQRSALSFYLLYSAVSDDRPLSMTSSFGSMCWPTQDGRADMTNFEMDLFDTRMNSYTIEKEESEQCCRHSIIRPACVPITIISLFIVMVVFFPLFNDETIDAALTRYERSGICSESCRVQIVESLPTNISFANFTDNPSTYEVWRRLLSEAKNTIDVAALYWNLRDTTGYPTSWQGNDTFRGFISAAKRNVKIRIAQNIASHQFAQIDSAYLASHGYAKVRNLNFTKLFGSGVLHTKFWIVDSRHIYIGSANMDWKSLTEVKELGYVFWNCSCLASELSKIFITYWKMGVDGAKVPAKWPLSLRTIFNFSNPLHISLNDQRAFVFVSSSPRSFNAKGREEDGDAIVATMEDARRFIHIAVMDYLPSTICMGNNDNNNTYWSKLDDAIRSAAYRGVNVRMLISQWKHSKRQMKPFLRSLLDINEALPTRHNSTGSIQVKFFAIPSNEQQKEISFARVNHNKYMVTDRIAYVGTSNWVGDYFLTTAGVGVALISPELVNSLNAVFLRDWNSQYAHDF</sequence>
<dbReference type="GO" id="GO:0003824">
    <property type="term" value="F:catalytic activity"/>
    <property type="evidence" value="ECO:0007669"/>
    <property type="project" value="InterPro"/>
</dbReference>
<keyword evidence="2" id="KW-0472">Membrane</keyword>
<evidence type="ECO:0000256" key="1">
    <source>
        <dbReference type="ARBA" id="ARBA00008664"/>
    </source>
</evidence>
<dbReference type="SMART" id="SM00155">
    <property type="entry name" value="PLDc"/>
    <property type="match status" value="2"/>
</dbReference>
<dbReference type="InterPro" id="IPR050874">
    <property type="entry name" value="Diverse_PLD-related"/>
</dbReference>
<evidence type="ECO:0000313" key="4">
    <source>
        <dbReference type="Proteomes" id="UP000887569"/>
    </source>
</evidence>
<accession>A0A915BBJ8</accession>
<protein>
    <submittedName>
        <fullName evidence="5">PLD phosphodiesterase domain-containing protein</fullName>
    </submittedName>
</protein>
<keyword evidence="2" id="KW-1133">Transmembrane helix</keyword>
<name>A0A915BBJ8_PARUN</name>
<evidence type="ECO:0000259" key="3">
    <source>
        <dbReference type="PROSITE" id="PS50035"/>
    </source>
</evidence>